<feature type="transmembrane region" description="Helical" evidence="2">
    <location>
        <begin position="17"/>
        <end position="40"/>
    </location>
</feature>
<evidence type="ECO:0000313" key="3">
    <source>
        <dbReference type="EMBL" id="SHN81718.1"/>
    </source>
</evidence>
<feature type="transmembrane region" description="Helical" evidence="2">
    <location>
        <begin position="60"/>
        <end position="79"/>
    </location>
</feature>
<keyword evidence="2" id="KW-1133">Transmembrane helix</keyword>
<feature type="transmembrane region" description="Helical" evidence="2">
    <location>
        <begin position="91"/>
        <end position="109"/>
    </location>
</feature>
<gene>
    <name evidence="3" type="ORF">SAMN05444170_4880</name>
</gene>
<feature type="transmembrane region" description="Helical" evidence="2">
    <location>
        <begin position="121"/>
        <end position="139"/>
    </location>
</feature>
<keyword evidence="2" id="KW-0812">Transmembrane</keyword>
<feature type="region of interest" description="Disordered" evidence="1">
    <location>
        <begin position="148"/>
        <end position="182"/>
    </location>
</feature>
<accession>A0A1M7UFF1</accession>
<evidence type="ECO:0000256" key="2">
    <source>
        <dbReference type="SAM" id="Phobius"/>
    </source>
</evidence>
<dbReference type="GO" id="GO:0016020">
    <property type="term" value="C:membrane"/>
    <property type="evidence" value="ECO:0007669"/>
    <property type="project" value="InterPro"/>
</dbReference>
<evidence type="ECO:0000256" key="1">
    <source>
        <dbReference type="SAM" id="MobiDB-lite"/>
    </source>
</evidence>
<evidence type="ECO:0000313" key="4">
    <source>
        <dbReference type="Proteomes" id="UP000184096"/>
    </source>
</evidence>
<keyword evidence="4" id="KW-1185">Reference proteome</keyword>
<proteinExistence type="predicted"/>
<dbReference type="InterPro" id="IPR008523">
    <property type="entry name" value="DUF805"/>
</dbReference>
<organism evidence="3 4">
    <name type="scientific">Bradyrhizobium erythrophlei</name>
    <dbReference type="NCBI Taxonomy" id="1437360"/>
    <lineage>
        <taxon>Bacteria</taxon>
        <taxon>Pseudomonadati</taxon>
        <taxon>Pseudomonadota</taxon>
        <taxon>Alphaproteobacteria</taxon>
        <taxon>Hyphomicrobiales</taxon>
        <taxon>Nitrobacteraceae</taxon>
        <taxon>Bradyrhizobium</taxon>
    </lineage>
</organism>
<name>A0A1M7UFF1_9BRAD</name>
<keyword evidence="2" id="KW-0472">Membrane</keyword>
<dbReference type="Pfam" id="PF05656">
    <property type="entry name" value="DUF805"/>
    <property type="match status" value="1"/>
</dbReference>
<protein>
    <recommendedName>
        <fullName evidence="5">DUF805 domain-containing protein</fullName>
    </recommendedName>
</protein>
<dbReference type="AlphaFoldDB" id="A0A1M7UFF1"/>
<dbReference type="EMBL" id="LT670849">
    <property type="protein sequence ID" value="SHN81718.1"/>
    <property type="molecule type" value="Genomic_DNA"/>
</dbReference>
<dbReference type="Proteomes" id="UP000184096">
    <property type="component" value="Chromosome I"/>
</dbReference>
<feature type="compositionally biased region" description="Pro residues" evidence="1">
    <location>
        <begin position="148"/>
        <end position="160"/>
    </location>
</feature>
<sequence length="182" mass="20188">MLDMLFGFNARIGRLKYFLFSILLGIVNGIIAIPVAYYAYKHGMMQGMLHGAMPKSIWSLGWPMTAFIAFCMLSYFMLAAMRFRDIGWDPIIMVSCWIAVTLLDPLLASRVPAMALEKHDGTIVGGLINFGLIVILLFWPGSDHVPSPPVFDDPAPPPQRPSNSPVSSERIARATAQFGRRT</sequence>
<reference evidence="4" key="1">
    <citation type="submission" date="2016-11" db="EMBL/GenBank/DDBJ databases">
        <authorList>
            <person name="Varghese N."/>
            <person name="Submissions S."/>
        </authorList>
    </citation>
    <scope>NUCLEOTIDE SEQUENCE [LARGE SCALE GENOMIC DNA]</scope>
    <source>
        <strain evidence="4">GAS401</strain>
    </source>
</reference>
<evidence type="ECO:0008006" key="5">
    <source>
        <dbReference type="Google" id="ProtNLM"/>
    </source>
</evidence>